<dbReference type="PROSITE" id="PS51471">
    <property type="entry name" value="FE2OG_OXY"/>
    <property type="match status" value="1"/>
</dbReference>
<dbReference type="GO" id="GO:0051213">
    <property type="term" value="F:dioxygenase activity"/>
    <property type="evidence" value="ECO:0007669"/>
    <property type="project" value="UniProtKB-KW"/>
</dbReference>
<name>A0ABY5HFH2_9GAMM</name>
<evidence type="ECO:0000256" key="2">
    <source>
        <dbReference type="ARBA" id="ARBA00022723"/>
    </source>
</evidence>
<comment type="cofactor">
    <cofactor evidence="7">
        <name>Fe(2+)</name>
        <dbReference type="ChEBI" id="CHEBI:29033"/>
    </cofactor>
    <text evidence="7">Binds 1 Fe(2+) ion per subunit.</text>
</comment>
<evidence type="ECO:0000259" key="8">
    <source>
        <dbReference type="PROSITE" id="PS51471"/>
    </source>
</evidence>
<keyword evidence="6 7" id="KW-0408">Iron</keyword>
<keyword evidence="2 7" id="KW-0479">Metal-binding</keyword>
<proteinExistence type="inferred from homology"/>
<organism evidence="9 10">
    <name type="scientific">Marinobacterium rhizophilum</name>
    <dbReference type="NCBI Taxonomy" id="420402"/>
    <lineage>
        <taxon>Bacteria</taxon>
        <taxon>Pseudomonadati</taxon>
        <taxon>Pseudomonadota</taxon>
        <taxon>Gammaproteobacteria</taxon>
        <taxon>Oceanospirillales</taxon>
        <taxon>Oceanospirillaceae</taxon>
        <taxon>Marinobacterium</taxon>
    </lineage>
</organism>
<evidence type="ECO:0000256" key="3">
    <source>
        <dbReference type="ARBA" id="ARBA00022896"/>
    </source>
</evidence>
<protein>
    <submittedName>
        <fullName evidence="9">Fe2+-dependent dioxygenase</fullName>
    </submittedName>
</protein>
<dbReference type="InterPro" id="IPR006620">
    <property type="entry name" value="Pro_4_hyd_alph"/>
</dbReference>
<feature type="binding site" evidence="7">
    <location>
        <position position="174"/>
    </location>
    <ligand>
        <name>2-oxoglutarate</name>
        <dbReference type="ChEBI" id="CHEBI:16810"/>
    </ligand>
</feature>
<dbReference type="SMART" id="SM00702">
    <property type="entry name" value="P4Hc"/>
    <property type="match status" value="1"/>
</dbReference>
<keyword evidence="3 7" id="KW-0847">Vitamin C</keyword>
<dbReference type="EMBL" id="CP073347">
    <property type="protein sequence ID" value="UTW10082.1"/>
    <property type="molecule type" value="Genomic_DNA"/>
</dbReference>
<dbReference type="Gene3D" id="4.10.860.20">
    <property type="entry name" value="Rabenosyn, Rab binding domain"/>
    <property type="match status" value="1"/>
</dbReference>
<dbReference type="HAMAP" id="MF_00657">
    <property type="entry name" value="Hydroxyl_YbiX"/>
    <property type="match status" value="1"/>
</dbReference>
<dbReference type="InterPro" id="IPR041097">
    <property type="entry name" value="PKHD_C"/>
</dbReference>
<comment type="cofactor">
    <cofactor evidence="1 7">
        <name>L-ascorbate</name>
        <dbReference type="ChEBI" id="CHEBI:38290"/>
    </cofactor>
</comment>
<feature type="binding site" evidence="7">
    <location>
        <position position="164"/>
    </location>
    <ligand>
        <name>Fe cation</name>
        <dbReference type="ChEBI" id="CHEBI:24875"/>
    </ligand>
</feature>
<evidence type="ECO:0000313" key="10">
    <source>
        <dbReference type="Proteomes" id="UP001058461"/>
    </source>
</evidence>
<evidence type="ECO:0000256" key="7">
    <source>
        <dbReference type="HAMAP-Rule" id="MF_00657"/>
    </source>
</evidence>
<evidence type="ECO:0000256" key="1">
    <source>
        <dbReference type="ARBA" id="ARBA00001961"/>
    </source>
</evidence>
<sequence length="232" mass="25604">MITPIRSLLDSTQLGQMRALLDRTDWVDGRSSAGAQALAVKQNRQLAADNPLALQLGEVILAALSRHPTFISAALPLRIMPPLFNRYEAGESYGLHVDNALRFSPPDRPGQAAIPVRTDLSATLFLSEPDDYDGGELEIESSFGAQSIKLAAGDLILYPASSQHRVSAVTRGCRTCAVFWVQSMVRENHQREMLFDLDQSVQSLSAELGQTHEEVLRLSGLYHNLIRHWAET</sequence>
<dbReference type="RefSeq" id="WP_255852087.1">
    <property type="nucleotide sequence ID" value="NZ_CP073347.1"/>
</dbReference>
<dbReference type="Gene3D" id="2.60.120.620">
    <property type="entry name" value="q2cbj1_9rhob like domain"/>
    <property type="match status" value="1"/>
</dbReference>
<evidence type="ECO:0000256" key="5">
    <source>
        <dbReference type="ARBA" id="ARBA00023002"/>
    </source>
</evidence>
<dbReference type="Proteomes" id="UP001058461">
    <property type="component" value="Chromosome"/>
</dbReference>
<keyword evidence="5 7" id="KW-0560">Oxidoreductase</keyword>
<dbReference type="Pfam" id="PF18331">
    <property type="entry name" value="PKHD_C"/>
    <property type="match status" value="1"/>
</dbReference>
<gene>
    <name evidence="9" type="ORF">KDW95_12220</name>
</gene>
<keyword evidence="10" id="KW-1185">Reference proteome</keyword>
<dbReference type="NCBIfam" id="NF003975">
    <property type="entry name" value="PRK05467.1-4"/>
    <property type="match status" value="1"/>
</dbReference>
<accession>A0ABY5HFH2</accession>
<evidence type="ECO:0000256" key="4">
    <source>
        <dbReference type="ARBA" id="ARBA00022964"/>
    </source>
</evidence>
<dbReference type="NCBIfam" id="NF003974">
    <property type="entry name" value="PRK05467.1-3"/>
    <property type="match status" value="1"/>
</dbReference>
<keyword evidence="4 7" id="KW-0223">Dioxygenase</keyword>
<dbReference type="PANTHER" id="PTHR41536:SF1">
    <property type="entry name" value="PKHD-TYPE HYDROXYLASE YBIX"/>
    <property type="match status" value="1"/>
</dbReference>
<evidence type="ECO:0000256" key="6">
    <source>
        <dbReference type="ARBA" id="ARBA00023004"/>
    </source>
</evidence>
<feature type="domain" description="Fe2OG dioxygenase" evidence="8">
    <location>
        <begin position="78"/>
        <end position="183"/>
    </location>
</feature>
<dbReference type="InterPro" id="IPR044862">
    <property type="entry name" value="Pro_4_hyd_alph_FE2OG_OXY"/>
</dbReference>
<reference evidence="9" key="1">
    <citation type="submission" date="2021-04" db="EMBL/GenBank/DDBJ databases">
        <title>Oceanospirillales bacteria with DddD are important DMSP degraders in coastal seawater.</title>
        <authorList>
            <person name="Liu J."/>
        </authorList>
    </citation>
    <scope>NUCLEOTIDE SEQUENCE</scope>
    <source>
        <strain evidence="9">D13-1</strain>
    </source>
</reference>
<dbReference type="InterPro" id="IPR023550">
    <property type="entry name" value="PKHD_hydroxylase"/>
</dbReference>
<dbReference type="InterPro" id="IPR005123">
    <property type="entry name" value="Oxoglu/Fe-dep_dioxygenase_dom"/>
</dbReference>
<evidence type="ECO:0000313" key="9">
    <source>
        <dbReference type="EMBL" id="UTW10082.1"/>
    </source>
</evidence>
<feature type="binding site" evidence="7">
    <location>
        <position position="98"/>
    </location>
    <ligand>
        <name>Fe cation</name>
        <dbReference type="ChEBI" id="CHEBI:24875"/>
    </ligand>
</feature>
<feature type="binding site" evidence="7">
    <location>
        <position position="96"/>
    </location>
    <ligand>
        <name>Fe cation</name>
        <dbReference type="ChEBI" id="CHEBI:24875"/>
    </ligand>
</feature>
<dbReference type="Pfam" id="PF13640">
    <property type="entry name" value="2OG-FeII_Oxy_3"/>
    <property type="match status" value="1"/>
</dbReference>
<dbReference type="PANTHER" id="PTHR41536">
    <property type="entry name" value="PKHD-TYPE HYDROXYLASE YBIX"/>
    <property type="match status" value="1"/>
</dbReference>